<dbReference type="EMBL" id="FOAZ01000011">
    <property type="protein sequence ID" value="SEL66148.1"/>
    <property type="molecule type" value="Genomic_DNA"/>
</dbReference>
<sequence>MAIVLHRADRAELGAFAPKPTSTTEGQQEALRTVWTSPEGAEAGVWEATPGRFAATREGYHEVCQILSGRATVTPTGGEPVEIGPGDTLVTPAGWTGVWEVHETLRKTYLTIDLPSAPSGS</sequence>
<reference evidence="3" key="1">
    <citation type="submission" date="2016-10" db="EMBL/GenBank/DDBJ databases">
        <authorList>
            <person name="Varghese N."/>
        </authorList>
    </citation>
    <scope>NUCLEOTIDE SEQUENCE [LARGE SCALE GENOMIC DNA]</scope>
    <source>
        <strain evidence="3">DSM 45096 / BCRC 16803 / CGMCC 4.1857 / CIP 109030 / JCM 12277 / KCTC 19219 / NBRC 100920 / 33214</strain>
    </source>
</reference>
<dbReference type="Gene3D" id="2.60.120.10">
    <property type="entry name" value="Jelly Rolls"/>
    <property type="match status" value="1"/>
</dbReference>
<protein>
    <recommendedName>
        <fullName evidence="1">(S)-ureidoglycine aminohydrolase cupin domain-containing protein</fullName>
    </recommendedName>
</protein>
<dbReference type="Pfam" id="PF05899">
    <property type="entry name" value="Cupin_3"/>
    <property type="match status" value="1"/>
</dbReference>
<proteinExistence type="predicted"/>
<dbReference type="SUPFAM" id="SSF51182">
    <property type="entry name" value="RmlC-like cupins"/>
    <property type="match status" value="1"/>
</dbReference>
<dbReference type="RefSeq" id="WP_042449073.1">
    <property type="nucleotide sequence ID" value="NZ_BBPN01000015.1"/>
</dbReference>
<dbReference type="OrthoDB" id="9799053at2"/>
<dbReference type="PANTHER" id="PTHR40943:SF1">
    <property type="entry name" value="CYTOPLASMIC PROTEIN"/>
    <property type="match status" value="1"/>
</dbReference>
<organism evidence="2 3">
    <name type="scientific">Streptacidiphilus jiangxiensis</name>
    <dbReference type="NCBI Taxonomy" id="235985"/>
    <lineage>
        <taxon>Bacteria</taxon>
        <taxon>Bacillati</taxon>
        <taxon>Actinomycetota</taxon>
        <taxon>Actinomycetes</taxon>
        <taxon>Kitasatosporales</taxon>
        <taxon>Streptomycetaceae</taxon>
        <taxon>Streptacidiphilus</taxon>
    </lineage>
</organism>
<name>A0A1H7S1D3_STRJI</name>
<evidence type="ECO:0000313" key="3">
    <source>
        <dbReference type="Proteomes" id="UP000183015"/>
    </source>
</evidence>
<dbReference type="Proteomes" id="UP000183015">
    <property type="component" value="Unassembled WGS sequence"/>
</dbReference>
<accession>A0A1H7S1D3</accession>
<gene>
    <name evidence="2" type="ORF">SAMN05414137_11188</name>
</gene>
<dbReference type="InterPro" id="IPR011051">
    <property type="entry name" value="RmlC_Cupin_sf"/>
</dbReference>
<dbReference type="InterPro" id="IPR014710">
    <property type="entry name" value="RmlC-like_jellyroll"/>
</dbReference>
<keyword evidence="3" id="KW-1185">Reference proteome</keyword>
<dbReference type="AlphaFoldDB" id="A0A1H7S1D3"/>
<evidence type="ECO:0000313" key="2">
    <source>
        <dbReference type="EMBL" id="SEL66148.1"/>
    </source>
</evidence>
<dbReference type="CDD" id="cd02227">
    <property type="entry name" value="cupin_TM1112-like"/>
    <property type="match status" value="1"/>
</dbReference>
<dbReference type="InterPro" id="IPR008579">
    <property type="entry name" value="UGlyAH_Cupin_dom"/>
</dbReference>
<dbReference type="PANTHER" id="PTHR40943">
    <property type="entry name" value="CYTOPLASMIC PROTEIN-RELATED"/>
    <property type="match status" value="1"/>
</dbReference>
<feature type="domain" description="(S)-ureidoglycine aminohydrolase cupin" evidence="1">
    <location>
        <begin position="41"/>
        <end position="109"/>
    </location>
</feature>
<evidence type="ECO:0000259" key="1">
    <source>
        <dbReference type="Pfam" id="PF05899"/>
    </source>
</evidence>
<dbReference type="eggNOG" id="COG3450">
    <property type="taxonomic scope" value="Bacteria"/>
</dbReference>
<dbReference type="STRING" id="235985.SAMN05414137_11188"/>